<keyword evidence="2" id="KW-1133">Transmembrane helix</keyword>
<dbReference type="AlphaFoldDB" id="A0A0J9VJK7"/>
<organism evidence="3 4">
    <name type="scientific">Plasmodium vivax (strain Brazil I)</name>
    <dbReference type="NCBI Taxonomy" id="1033975"/>
    <lineage>
        <taxon>Eukaryota</taxon>
        <taxon>Sar</taxon>
        <taxon>Alveolata</taxon>
        <taxon>Apicomplexa</taxon>
        <taxon>Aconoidasida</taxon>
        <taxon>Haemosporida</taxon>
        <taxon>Plasmodiidae</taxon>
        <taxon>Plasmodium</taxon>
        <taxon>Plasmodium (Plasmodium)</taxon>
    </lineage>
</organism>
<keyword evidence="2" id="KW-0472">Membrane</keyword>
<evidence type="ECO:0000313" key="3">
    <source>
        <dbReference type="EMBL" id="KMZ87033.1"/>
    </source>
</evidence>
<proteinExistence type="predicted"/>
<feature type="region of interest" description="Disordered" evidence="1">
    <location>
        <begin position="1"/>
        <end position="21"/>
    </location>
</feature>
<feature type="compositionally biased region" description="Basic residues" evidence="1">
    <location>
        <begin position="1"/>
        <end position="12"/>
    </location>
</feature>
<dbReference type="Proteomes" id="UP000053327">
    <property type="component" value="Unassembled WGS sequence"/>
</dbReference>
<sequence>MENLGHSKKSKLNKAAEKDRLQKQKKRLPYIYYLLRTSIHDSPYFNFFLFFFVVSLFSSLLYYHR</sequence>
<evidence type="ECO:0000313" key="4">
    <source>
        <dbReference type="Proteomes" id="UP000053327"/>
    </source>
</evidence>
<feature type="transmembrane region" description="Helical" evidence="2">
    <location>
        <begin position="44"/>
        <end position="63"/>
    </location>
</feature>
<gene>
    <name evidence="3" type="ORF">PVBG_02874</name>
</gene>
<keyword evidence="2" id="KW-0812">Transmembrane</keyword>
<evidence type="ECO:0000256" key="2">
    <source>
        <dbReference type="SAM" id="Phobius"/>
    </source>
</evidence>
<protein>
    <submittedName>
        <fullName evidence="3">Uncharacterized protein</fullName>
    </submittedName>
</protein>
<reference evidence="3 4" key="1">
    <citation type="submission" date="2011-08" db="EMBL/GenBank/DDBJ databases">
        <title>The Genome Sequence of Plasmodium vivax Brazil I.</title>
        <authorList>
            <consortium name="The Broad Institute Genome Sequencing Platform"/>
            <consortium name="The Broad Institute Genome Sequencing Center for Infectious Disease"/>
            <person name="Neafsey D."/>
            <person name="Carlton J."/>
            <person name="Barnwell J."/>
            <person name="Collins W."/>
            <person name="Escalante A."/>
            <person name="Mullikin J."/>
            <person name="Saul A."/>
            <person name="Guigo R."/>
            <person name="Camara F."/>
            <person name="Young S.K."/>
            <person name="Zeng Q."/>
            <person name="Gargeya S."/>
            <person name="Fitzgerald M."/>
            <person name="Haas B."/>
            <person name="Abouelleil A."/>
            <person name="Alvarado L."/>
            <person name="Arachchi H.M."/>
            <person name="Berlin A."/>
            <person name="Brown A."/>
            <person name="Chapman S.B."/>
            <person name="Chen Z."/>
            <person name="Dunbar C."/>
            <person name="Freedman E."/>
            <person name="Gearin G."/>
            <person name="Gellesch M."/>
            <person name="Goldberg J."/>
            <person name="Griggs A."/>
            <person name="Gujja S."/>
            <person name="Heiman D."/>
            <person name="Howarth C."/>
            <person name="Larson L."/>
            <person name="Lui A."/>
            <person name="MacDonald P.J.P."/>
            <person name="Montmayeur A."/>
            <person name="Murphy C."/>
            <person name="Neiman D."/>
            <person name="Pearson M."/>
            <person name="Priest M."/>
            <person name="Roberts A."/>
            <person name="Saif S."/>
            <person name="Shea T."/>
            <person name="Shenoy N."/>
            <person name="Sisk P."/>
            <person name="Stolte C."/>
            <person name="Sykes S."/>
            <person name="Wortman J."/>
            <person name="Nusbaum C."/>
            <person name="Birren B."/>
        </authorList>
    </citation>
    <scope>NUCLEOTIDE SEQUENCE [LARGE SCALE GENOMIC DNA]</scope>
    <source>
        <strain evidence="3 4">Brazil I</strain>
    </source>
</reference>
<dbReference type="EMBL" id="KQ234811">
    <property type="protein sequence ID" value="KMZ87033.1"/>
    <property type="molecule type" value="Genomic_DNA"/>
</dbReference>
<evidence type="ECO:0000256" key="1">
    <source>
        <dbReference type="SAM" id="MobiDB-lite"/>
    </source>
</evidence>
<accession>A0A0J9VJK7</accession>
<name>A0A0J9VJK7_PLAV1</name>